<keyword evidence="4" id="KW-0406">Ion transport</keyword>
<organism evidence="7 8">
    <name type="scientific">Caerostris extrusa</name>
    <name type="common">Bark spider</name>
    <name type="synonym">Caerostris bankana</name>
    <dbReference type="NCBI Taxonomy" id="172846"/>
    <lineage>
        <taxon>Eukaryota</taxon>
        <taxon>Metazoa</taxon>
        <taxon>Ecdysozoa</taxon>
        <taxon>Arthropoda</taxon>
        <taxon>Chelicerata</taxon>
        <taxon>Arachnida</taxon>
        <taxon>Araneae</taxon>
        <taxon>Araneomorphae</taxon>
        <taxon>Entelegynae</taxon>
        <taxon>Araneoidea</taxon>
        <taxon>Araneidae</taxon>
        <taxon>Caerostris</taxon>
    </lineage>
</organism>
<evidence type="ECO:0000259" key="6">
    <source>
        <dbReference type="SMART" id="SM00237"/>
    </source>
</evidence>
<dbReference type="PANTHER" id="PTHR11878">
    <property type="entry name" value="SODIUM/CALCIUM EXCHANGER"/>
    <property type="match status" value="1"/>
</dbReference>
<dbReference type="SUPFAM" id="SSF141072">
    <property type="entry name" value="CalX-like"/>
    <property type="match status" value="7"/>
</dbReference>
<feature type="signal peptide" evidence="5">
    <location>
        <begin position="1"/>
        <end position="19"/>
    </location>
</feature>
<keyword evidence="1 5" id="KW-0732">Signal</keyword>
<dbReference type="PANTHER" id="PTHR11878:SF65">
    <property type="entry name" value="NA_CA-EXCHANGE PROTEIN, ISOFORM G"/>
    <property type="match status" value="1"/>
</dbReference>
<dbReference type="Pfam" id="PF03160">
    <property type="entry name" value="Calx-beta"/>
    <property type="match status" value="6"/>
</dbReference>
<dbReference type="InterPro" id="IPR003644">
    <property type="entry name" value="Calx_beta"/>
</dbReference>
<feature type="domain" description="Calx-beta" evidence="6">
    <location>
        <begin position="386"/>
        <end position="486"/>
    </location>
</feature>
<dbReference type="GO" id="GO:0030001">
    <property type="term" value="P:metal ion transport"/>
    <property type="evidence" value="ECO:0007669"/>
    <property type="project" value="TreeGrafter"/>
</dbReference>
<dbReference type="EMBL" id="BPLR01000050">
    <property type="protein sequence ID" value="GIY91765.1"/>
    <property type="molecule type" value="Genomic_DNA"/>
</dbReference>
<dbReference type="AlphaFoldDB" id="A0AAV4X9K7"/>
<keyword evidence="3" id="KW-0106">Calcium</keyword>
<dbReference type="GO" id="GO:0016020">
    <property type="term" value="C:membrane"/>
    <property type="evidence" value="ECO:0007669"/>
    <property type="project" value="InterPro"/>
</dbReference>
<keyword evidence="2" id="KW-0677">Repeat</keyword>
<dbReference type="Gene3D" id="2.60.40.2030">
    <property type="match status" value="6"/>
</dbReference>
<dbReference type="SMART" id="SM00237">
    <property type="entry name" value="Calx_beta"/>
    <property type="match status" value="6"/>
</dbReference>
<evidence type="ECO:0000313" key="7">
    <source>
        <dbReference type="EMBL" id="GIY91765.1"/>
    </source>
</evidence>
<dbReference type="Proteomes" id="UP001054945">
    <property type="component" value="Unassembled WGS sequence"/>
</dbReference>
<evidence type="ECO:0000313" key="8">
    <source>
        <dbReference type="Proteomes" id="UP001054945"/>
    </source>
</evidence>
<evidence type="ECO:0000256" key="2">
    <source>
        <dbReference type="ARBA" id="ARBA00022737"/>
    </source>
</evidence>
<feature type="domain" description="Calx-beta" evidence="6">
    <location>
        <begin position="703"/>
        <end position="803"/>
    </location>
</feature>
<accession>A0AAV4X9K7</accession>
<comment type="caution">
    <text evidence="7">The sequence shown here is derived from an EMBL/GenBank/DDBJ whole genome shotgun (WGS) entry which is preliminary data.</text>
</comment>
<reference evidence="7 8" key="1">
    <citation type="submission" date="2021-06" db="EMBL/GenBank/DDBJ databases">
        <title>Caerostris extrusa draft genome.</title>
        <authorList>
            <person name="Kono N."/>
            <person name="Arakawa K."/>
        </authorList>
    </citation>
    <scope>NUCLEOTIDE SEQUENCE [LARGE SCALE GENOMIC DNA]</scope>
</reference>
<keyword evidence="4" id="KW-0813">Transport</keyword>
<gene>
    <name evidence="7" type="primary">Adgrv1</name>
    <name evidence="7" type="ORF">CEXT_712551</name>
</gene>
<name>A0AAV4X9K7_CAEEX</name>
<sequence>MAWCCKFLVLLFSDSRFSGTRESLVCGVGGGGSVQVGVVRVGGSDGQIKVRYQTVPRTALMQTDFVHVSGLLVFEEGETRKTITVQILNDNVREPSKVFEVQLLDPTAGQGVINFRGFGSISKTVVTITDDDMTPGSLELERASYVVSEEGGSVQVGVVRVRGSDGQIKVRYQTVPRTALVQTDFVPASGELVFNEGETRKTITVQILNDNVREPSKVFEVQLLDPTAGQGVINFRGFGAISKTVVTITDDDMTPGSLQLERASYVVSEGGRQRAGGGGSSGRERWTDQGLLVFEEGEIRKTITVQILNDNVREPSKVFEVQLLDPTAGLGVINFRGFGSISKTVVTITDDDMTPGTLEIEESFYSVQENIGLVRVAVGLGSKPTVEVLIKDDDMTPGSLQIERPSYVISEGGGSVQVGVVRVGGSDGQIKVRYQTVPRTAVGKTDFVPASGLLVFEEGETRKTITVQILDDSVREPSKVFEVQLLDPTAGQGVINFRGFGSISKAVVTITDDDMTPGILQVEETTYSVQESQGTVQVGWCAWRRHQDDQVKEPTESFEVELLDPAAGQGVLNFRGLGQNQRAEVFITDDDMVPGVVELEQTSFVVTEGVGKLQVGVIRVGGSDGQISVKYQTKPKTALPGFDFTPVKGELVFEDGEIRKTIVLEIKDDQLREPQKSFELELFEPTAGQGVVNFRRHEQKQTALVIINDDDLNPGVLQLEQSSLYVCGGCWSPANRRGPGGGSDGQIRCRYRTTAKTARAGFDFVSVSGEVVFEDGQTRKTIPIRILDDDVKEPSLNFEIELLEPRLGSGIFKFKGLGSQIKALITIADDDGKSQSITKIFLFFENSYKLANT</sequence>
<protein>
    <submittedName>
        <fullName evidence="7">Adhesion G-protein coupled receptor V1</fullName>
    </submittedName>
</protein>
<feature type="domain" description="Calx-beta" evidence="6">
    <location>
        <begin position="244"/>
        <end position="324"/>
    </location>
</feature>
<feature type="chain" id="PRO_5043371792" evidence="5">
    <location>
        <begin position="20"/>
        <end position="853"/>
    </location>
</feature>
<feature type="domain" description="Calx-beta" evidence="6">
    <location>
        <begin position="583"/>
        <end position="683"/>
    </location>
</feature>
<keyword evidence="7" id="KW-0675">Receptor</keyword>
<feature type="domain" description="Calx-beta" evidence="6">
    <location>
        <begin position="6"/>
        <end position="104"/>
    </location>
</feature>
<dbReference type="InterPro" id="IPR038081">
    <property type="entry name" value="CalX-like_sf"/>
</dbReference>
<evidence type="ECO:0000256" key="4">
    <source>
        <dbReference type="ARBA" id="ARBA00023065"/>
    </source>
</evidence>
<proteinExistence type="predicted"/>
<evidence type="ECO:0000256" key="5">
    <source>
        <dbReference type="SAM" id="SignalP"/>
    </source>
</evidence>
<dbReference type="GO" id="GO:0007154">
    <property type="term" value="P:cell communication"/>
    <property type="evidence" value="ECO:0007669"/>
    <property type="project" value="InterPro"/>
</dbReference>
<feature type="domain" description="Calx-beta" evidence="6">
    <location>
        <begin position="124"/>
        <end position="224"/>
    </location>
</feature>
<evidence type="ECO:0000256" key="3">
    <source>
        <dbReference type="ARBA" id="ARBA00022837"/>
    </source>
</evidence>
<keyword evidence="8" id="KW-1185">Reference proteome</keyword>
<dbReference type="InterPro" id="IPR051171">
    <property type="entry name" value="CaCA"/>
</dbReference>
<evidence type="ECO:0000256" key="1">
    <source>
        <dbReference type="ARBA" id="ARBA00022729"/>
    </source>
</evidence>